<evidence type="ECO:0000256" key="10">
    <source>
        <dbReference type="ARBA" id="ARBA00049248"/>
    </source>
</evidence>
<dbReference type="InterPro" id="IPR036188">
    <property type="entry name" value="FAD/NAD-bd_sf"/>
</dbReference>
<keyword evidence="8" id="KW-0560">Oxidoreductase</keyword>
<dbReference type="Pfam" id="PF13434">
    <property type="entry name" value="Lys_Orn_oxgnase"/>
    <property type="match status" value="1"/>
</dbReference>
<gene>
    <name evidence="11" type="ORF">BDV95DRAFT_331016</name>
</gene>
<dbReference type="Proteomes" id="UP000481861">
    <property type="component" value="Unassembled WGS sequence"/>
</dbReference>
<reference evidence="11 12" key="1">
    <citation type="submission" date="2020-01" db="EMBL/GenBank/DDBJ databases">
        <authorList>
            <consortium name="DOE Joint Genome Institute"/>
            <person name="Haridas S."/>
            <person name="Albert R."/>
            <person name="Binder M."/>
            <person name="Bloem J."/>
            <person name="Labutti K."/>
            <person name="Salamov A."/>
            <person name="Andreopoulos B."/>
            <person name="Baker S.E."/>
            <person name="Barry K."/>
            <person name="Bills G."/>
            <person name="Bluhm B.H."/>
            <person name="Cannon C."/>
            <person name="Castanera R."/>
            <person name="Culley D.E."/>
            <person name="Daum C."/>
            <person name="Ezra D."/>
            <person name="Gonzalez J.B."/>
            <person name="Henrissat B."/>
            <person name="Kuo A."/>
            <person name="Liang C."/>
            <person name="Lipzen A."/>
            <person name="Lutzoni F."/>
            <person name="Magnuson J."/>
            <person name="Mondo S."/>
            <person name="Nolan M."/>
            <person name="Ohm R."/>
            <person name="Pangilinan J."/>
            <person name="Park H.-J.H."/>
            <person name="Ramirez L."/>
            <person name="Alfaro M."/>
            <person name="Sun H."/>
            <person name="Tritt A."/>
            <person name="Yoshinaga Y."/>
            <person name="Zwiers L.-H.L."/>
            <person name="Turgeon B.G."/>
            <person name="Goodwin S.B."/>
            <person name="Spatafora J.W."/>
            <person name="Crous P.W."/>
            <person name="Grigoriev I.V."/>
        </authorList>
    </citation>
    <scope>NUCLEOTIDE SEQUENCE [LARGE SCALE GENOMIC DNA]</scope>
    <source>
        <strain evidence="11 12">CBS 611.86</strain>
    </source>
</reference>
<accession>A0A7C8IDI4</accession>
<evidence type="ECO:0000256" key="2">
    <source>
        <dbReference type="ARBA" id="ARBA00004924"/>
    </source>
</evidence>
<proteinExistence type="inferred from homology"/>
<evidence type="ECO:0000256" key="3">
    <source>
        <dbReference type="ARBA" id="ARBA00007588"/>
    </source>
</evidence>
<keyword evidence="11" id="KW-0503">Monooxygenase</keyword>
<evidence type="ECO:0000256" key="1">
    <source>
        <dbReference type="ARBA" id="ARBA00001974"/>
    </source>
</evidence>
<dbReference type="PANTHER" id="PTHR42802">
    <property type="entry name" value="MONOOXYGENASE"/>
    <property type="match status" value="1"/>
</dbReference>
<evidence type="ECO:0000256" key="7">
    <source>
        <dbReference type="ARBA" id="ARBA00022857"/>
    </source>
</evidence>
<keyword evidence="12" id="KW-1185">Reference proteome</keyword>
<keyword evidence="5" id="KW-0285">Flavoprotein</keyword>
<dbReference type="SUPFAM" id="SSF51905">
    <property type="entry name" value="FAD/NAD(P)-binding domain"/>
    <property type="match status" value="1"/>
</dbReference>
<comment type="pathway">
    <text evidence="2">Siderophore biosynthesis.</text>
</comment>
<dbReference type="OrthoDB" id="3519933at2759"/>
<dbReference type="EC" id="1.14.13.196" evidence="4"/>
<dbReference type="EMBL" id="JAADJZ010000006">
    <property type="protein sequence ID" value="KAF2874352.1"/>
    <property type="molecule type" value="Genomic_DNA"/>
</dbReference>
<evidence type="ECO:0000256" key="6">
    <source>
        <dbReference type="ARBA" id="ARBA00022827"/>
    </source>
</evidence>
<comment type="caution">
    <text evidence="11">The sequence shown here is derived from an EMBL/GenBank/DDBJ whole genome shotgun (WGS) entry which is preliminary data.</text>
</comment>
<sequence>MPSTQQTPKTKTPALYDLICIGFGPAQIATAIANREFRNSANVLFLERKPSFSWYPSAHVPRTRMEHSFIYDLATTRNPKSAFSYTSYLLAQGRLVEFANSDRLSPLRAEFEEYLRWCAGQFTEQVRYQSEAVSVDLDKEADPARRWNITVKTEHGQTYVLQTRNIIAPAPSPSKKDEPKLPSLTGIDFESGQRILSINDYLSRANDFWERREPRWNVAIIGSSQEAIEVLDDIVKCDVLGNVTMITENESLAPLKLLNNEAEAPSPRLCSIWAKPPYEKQSTMANTSQMMQEIYTGGYEKQVTSEGRYALRVVIGKHADETAMQSTIIITENTSGPLRTSGLFQGLDALVLGCRQKGESLEEVQFKRGIVADGCRMWLMSARSEGGRSLAKDIAVRAGEVVKALARADGGRDGQKVMSVSARM</sequence>
<evidence type="ECO:0000313" key="11">
    <source>
        <dbReference type="EMBL" id="KAF2874352.1"/>
    </source>
</evidence>
<keyword evidence="6" id="KW-0274">FAD</keyword>
<dbReference type="InterPro" id="IPR025700">
    <property type="entry name" value="Lys/Orn_oxygenase"/>
</dbReference>
<evidence type="ECO:0000256" key="8">
    <source>
        <dbReference type="ARBA" id="ARBA00023002"/>
    </source>
</evidence>
<evidence type="ECO:0000256" key="9">
    <source>
        <dbReference type="ARBA" id="ARBA00047598"/>
    </source>
</evidence>
<evidence type="ECO:0000256" key="4">
    <source>
        <dbReference type="ARBA" id="ARBA00012881"/>
    </source>
</evidence>
<comment type="catalytic activity">
    <reaction evidence="10">
        <text>L-ornithine + NADH + O2 = N(5)-hydroxy-L-ornithine + NAD(+) + H2O</text>
        <dbReference type="Rhea" id="RHEA:41512"/>
        <dbReference type="ChEBI" id="CHEBI:15377"/>
        <dbReference type="ChEBI" id="CHEBI:15379"/>
        <dbReference type="ChEBI" id="CHEBI:46911"/>
        <dbReference type="ChEBI" id="CHEBI:57540"/>
        <dbReference type="ChEBI" id="CHEBI:57945"/>
        <dbReference type="ChEBI" id="CHEBI:78275"/>
        <dbReference type="EC" id="1.14.13.196"/>
    </reaction>
</comment>
<protein>
    <recommendedName>
        <fullName evidence="4">L-ornithine N(5)-monooxygenase [NAD(P)H]</fullName>
        <ecNumber evidence="4">1.14.13.196</ecNumber>
    </recommendedName>
</protein>
<name>A0A7C8IDI4_9PLEO</name>
<comment type="cofactor">
    <cofactor evidence="1">
        <name>FAD</name>
        <dbReference type="ChEBI" id="CHEBI:57692"/>
    </cofactor>
</comment>
<organism evidence="11 12">
    <name type="scientific">Massariosphaeria phaeospora</name>
    <dbReference type="NCBI Taxonomy" id="100035"/>
    <lineage>
        <taxon>Eukaryota</taxon>
        <taxon>Fungi</taxon>
        <taxon>Dikarya</taxon>
        <taxon>Ascomycota</taxon>
        <taxon>Pezizomycotina</taxon>
        <taxon>Dothideomycetes</taxon>
        <taxon>Pleosporomycetidae</taxon>
        <taxon>Pleosporales</taxon>
        <taxon>Pleosporales incertae sedis</taxon>
        <taxon>Massariosphaeria</taxon>
    </lineage>
</organism>
<comment type="catalytic activity">
    <reaction evidence="9">
        <text>L-ornithine + NADPH + O2 = N(5)-hydroxy-L-ornithine + NADP(+) + H2O</text>
        <dbReference type="Rhea" id="RHEA:41508"/>
        <dbReference type="ChEBI" id="CHEBI:15377"/>
        <dbReference type="ChEBI" id="CHEBI:15379"/>
        <dbReference type="ChEBI" id="CHEBI:46911"/>
        <dbReference type="ChEBI" id="CHEBI:57783"/>
        <dbReference type="ChEBI" id="CHEBI:58349"/>
        <dbReference type="ChEBI" id="CHEBI:78275"/>
        <dbReference type="EC" id="1.14.13.196"/>
    </reaction>
</comment>
<dbReference type="AlphaFoldDB" id="A0A7C8IDI4"/>
<keyword evidence="7" id="KW-0521">NADP</keyword>
<dbReference type="Gene3D" id="3.50.50.60">
    <property type="entry name" value="FAD/NAD(P)-binding domain"/>
    <property type="match status" value="1"/>
</dbReference>
<dbReference type="GO" id="GO:0004497">
    <property type="term" value="F:monooxygenase activity"/>
    <property type="evidence" value="ECO:0007669"/>
    <property type="project" value="UniProtKB-KW"/>
</dbReference>
<dbReference type="PANTHER" id="PTHR42802:SF1">
    <property type="entry name" value="L-ORNITHINE N(5)-MONOOXYGENASE"/>
    <property type="match status" value="1"/>
</dbReference>
<evidence type="ECO:0000256" key="5">
    <source>
        <dbReference type="ARBA" id="ARBA00022630"/>
    </source>
</evidence>
<comment type="similarity">
    <text evidence="3">Belongs to the lysine N(6)-hydroxylase/L-ornithine N(5)-oxygenase family.</text>
</comment>
<dbReference type="GO" id="GO:0006879">
    <property type="term" value="P:intracellular iron ion homeostasis"/>
    <property type="evidence" value="ECO:0007669"/>
    <property type="project" value="TreeGrafter"/>
</dbReference>
<evidence type="ECO:0000313" key="12">
    <source>
        <dbReference type="Proteomes" id="UP000481861"/>
    </source>
</evidence>